<sequence>MSEKSGHLVCNWEDCLKYFADKVALRKHVYNIHTAEVTVKINEVFYSAVRDPQGFTCVVCHNILKKTSTFKAHVTNAHDGTIRTFNINSLTGKRKFDFSSTATIKLPKVYDKSEIQQAIDTSKEDSILTKEIAIISAAGFLGSDITEQQKSLLLIDLLKLEPIAVKTPNKDYYLLGNNLSITELSVNQPSASFKIPPLHVSTAHSSTVHQSLLQHLITNSRISNILQNEVYMEIDENISNTANIDWIDSPQSRYAVSQLFAGCILLDGTKALLINYVESYGRKKDNDPHAEQYSVTDRETSIPAHNDRYDSVCVRIMNKDNRIKLIIGTFSCNLLVTSSCTIDKNLVICVGPPTNSFKPSNQTQIFLNKKSVDKSLILLSNNGCCQLYPYDQLEQLKQVRSKFYREETYTKCRCASDFTKGHIYQPCSIWTLLHSYSKKTEESQARKASEIFNRIATEINNSSKRNEQPAVLKKGFLDWFNDKNGDIAMEVQVMQELFGEDDSIAIIGNSKLDEHLKQLAKLLVTPIQTANEVVENRLAQKLFNNP</sequence>
<keyword evidence="1" id="KW-0862">Zinc</keyword>
<keyword evidence="1" id="KW-0479">Metal-binding</keyword>
<dbReference type="GO" id="GO:0008270">
    <property type="term" value="F:zinc ion binding"/>
    <property type="evidence" value="ECO:0007669"/>
    <property type="project" value="UniProtKB-KW"/>
</dbReference>
<organism evidence="3 4">
    <name type="scientific">Mucor plumbeus</name>
    <dbReference type="NCBI Taxonomy" id="97098"/>
    <lineage>
        <taxon>Eukaryota</taxon>
        <taxon>Fungi</taxon>
        <taxon>Fungi incertae sedis</taxon>
        <taxon>Mucoromycota</taxon>
        <taxon>Mucoromycotina</taxon>
        <taxon>Mucoromycetes</taxon>
        <taxon>Mucorales</taxon>
        <taxon>Mucorineae</taxon>
        <taxon>Mucoraceae</taxon>
        <taxon>Mucor</taxon>
    </lineage>
</organism>
<evidence type="ECO:0000256" key="1">
    <source>
        <dbReference type="PROSITE-ProRule" id="PRU00042"/>
    </source>
</evidence>
<feature type="domain" description="C2H2-type" evidence="2">
    <location>
        <begin position="8"/>
        <end position="38"/>
    </location>
</feature>
<protein>
    <recommendedName>
        <fullName evidence="2">C2H2-type domain-containing protein</fullName>
    </recommendedName>
</protein>
<evidence type="ECO:0000259" key="2">
    <source>
        <dbReference type="PROSITE" id="PS50157"/>
    </source>
</evidence>
<dbReference type="SMART" id="SM00355">
    <property type="entry name" value="ZnF_C2H2"/>
    <property type="match status" value="2"/>
</dbReference>
<dbReference type="InterPro" id="IPR013087">
    <property type="entry name" value="Znf_C2H2_type"/>
</dbReference>
<reference evidence="3" key="1">
    <citation type="submission" date="2020-12" db="EMBL/GenBank/DDBJ databases">
        <title>Metabolic potential, ecology and presence of endohyphal bacteria is reflected in genomic diversity of Mucoromycotina.</title>
        <authorList>
            <person name="Muszewska A."/>
            <person name="Okrasinska A."/>
            <person name="Steczkiewicz K."/>
            <person name="Drgas O."/>
            <person name="Orlowska M."/>
            <person name="Perlinska-Lenart U."/>
            <person name="Aleksandrzak-Piekarczyk T."/>
            <person name="Szatraj K."/>
            <person name="Zielenkiewicz U."/>
            <person name="Pilsyk S."/>
            <person name="Malc E."/>
            <person name="Mieczkowski P."/>
            <person name="Kruszewska J.S."/>
            <person name="Biernat P."/>
            <person name="Pawlowska J."/>
        </authorList>
    </citation>
    <scope>NUCLEOTIDE SEQUENCE</scope>
    <source>
        <strain evidence="3">CBS 226.32</strain>
    </source>
</reference>
<accession>A0A8H7QFX3</accession>
<dbReference type="OrthoDB" id="2245303at2759"/>
<keyword evidence="1" id="KW-0863">Zinc-finger</keyword>
<evidence type="ECO:0000313" key="4">
    <source>
        <dbReference type="Proteomes" id="UP000650833"/>
    </source>
</evidence>
<keyword evidence="4" id="KW-1185">Reference proteome</keyword>
<comment type="caution">
    <text evidence="3">The sequence shown here is derived from an EMBL/GenBank/DDBJ whole genome shotgun (WGS) entry which is preliminary data.</text>
</comment>
<dbReference type="PROSITE" id="PS50157">
    <property type="entry name" value="ZINC_FINGER_C2H2_2"/>
    <property type="match status" value="1"/>
</dbReference>
<dbReference type="EMBL" id="JAEPRC010000835">
    <property type="protein sequence ID" value="KAG2191359.1"/>
    <property type="molecule type" value="Genomic_DNA"/>
</dbReference>
<dbReference type="AlphaFoldDB" id="A0A8H7QFX3"/>
<gene>
    <name evidence="3" type="ORF">INT46_008951</name>
</gene>
<dbReference type="PROSITE" id="PS00028">
    <property type="entry name" value="ZINC_FINGER_C2H2_1"/>
    <property type="match status" value="2"/>
</dbReference>
<proteinExistence type="predicted"/>
<evidence type="ECO:0000313" key="3">
    <source>
        <dbReference type="EMBL" id="KAG2191359.1"/>
    </source>
</evidence>
<name>A0A8H7QFX3_9FUNG</name>
<dbReference type="Proteomes" id="UP000650833">
    <property type="component" value="Unassembled WGS sequence"/>
</dbReference>